<dbReference type="GO" id="GO:0016597">
    <property type="term" value="F:amino acid binding"/>
    <property type="evidence" value="ECO:0007669"/>
    <property type="project" value="TreeGrafter"/>
</dbReference>
<evidence type="ECO:0000256" key="3">
    <source>
        <dbReference type="PIRSR" id="PIRSR633199-1"/>
    </source>
</evidence>
<keyword evidence="2 4" id="KW-0378">Hydrolase</keyword>
<comment type="similarity">
    <text evidence="1">Belongs to the DDAH family.</text>
</comment>
<accession>A0A6M4IQW2</accession>
<feature type="active site" description="Proton donor" evidence="3">
    <location>
        <position position="168"/>
    </location>
</feature>
<dbReference type="PANTHER" id="PTHR12737">
    <property type="entry name" value="DIMETHYLARGININE DIMETHYLAMINOHYDROLASE"/>
    <property type="match status" value="1"/>
</dbReference>
<dbReference type="GO" id="GO:0045429">
    <property type="term" value="P:positive regulation of nitric oxide biosynthetic process"/>
    <property type="evidence" value="ECO:0007669"/>
    <property type="project" value="TreeGrafter"/>
</dbReference>
<sequence length="260" mass="27617">MFSRFTQAIVRPPARNFADGLTTVDLGLPDVELALAQHAAYCAALERHGCDVIALPTDDAHPDSTFVEDTALILPGQGAIITRPGAESRAGEVHAIRDALAGFFAELPEITSPGTLDAGDVCEAGDTAFIGISLRTNHEGARQLAEWLSKHGVASRLVDIRQTPGILHLKSGVVALDADRLLCIESLAAHEAFADRTVLRVPAGEEYAANCVRVNDAIFVADDFPGTHAMLRAAGYTLEPLAMSEFAKMDGGLSCLSLRF</sequence>
<gene>
    <name evidence="4" type="ORF">HKW67_17140</name>
</gene>
<evidence type="ECO:0000313" key="5">
    <source>
        <dbReference type="Proteomes" id="UP000500938"/>
    </source>
</evidence>
<evidence type="ECO:0000313" key="4">
    <source>
        <dbReference type="EMBL" id="QJR37120.1"/>
    </source>
</evidence>
<dbReference type="Proteomes" id="UP000500938">
    <property type="component" value="Chromosome"/>
</dbReference>
<dbReference type="RefSeq" id="WP_171226553.1">
    <property type="nucleotide sequence ID" value="NZ_CP053085.1"/>
</dbReference>
<reference evidence="4 5" key="1">
    <citation type="submission" date="2020-05" db="EMBL/GenBank/DDBJ databases">
        <title>Complete genome sequence of Gemmatimonas greenlandica TET16.</title>
        <authorList>
            <person name="Zeng Y."/>
        </authorList>
    </citation>
    <scope>NUCLEOTIDE SEQUENCE [LARGE SCALE GENOMIC DNA]</scope>
    <source>
        <strain evidence="4 5">TET16</strain>
    </source>
</reference>
<dbReference type="PANTHER" id="PTHR12737:SF9">
    <property type="entry name" value="DIMETHYLARGININASE"/>
    <property type="match status" value="1"/>
</dbReference>
<organism evidence="4 5">
    <name type="scientific">Gemmatimonas groenlandica</name>
    <dbReference type="NCBI Taxonomy" id="2732249"/>
    <lineage>
        <taxon>Bacteria</taxon>
        <taxon>Pseudomonadati</taxon>
        <taxon>Gemmatimonadota</taxon>
        <taxon>Gemmatimonadia</taxon>
        <taxon>Gemmatimonadales</taxon>
        <taxon>Gemmatimonadaceae</taxon>
        <taxon>Gemmatimonas</taxon>
    </lineage>
</organism>
<dbReference type="AlphaFoldDB" id="A0A6M4IQW2"/>
<dbReference type="InterPro" id="IPR033199">
    <property type="entry name" value="DDAH-like"/>
</dbReference>
<dbReference type="Gene3D" id="3.75.10.10">
    <property type="entry name" value="L-arginine/glycine Amidinotransferase, Chain A"/>
    <property type="match status" value="1"/>
</dbReference>
<dbReference type="EMBL" id="CP053085">
    <property type="protein sequence ID" value="QJR37120.1"/>
    <property type="molecule type" value="Genomic_DNA"/>
</dbReference>
<dbReference type="GO" id="GO:0016403">
    <property type="term" value="F:dimethylargininase activity"/>
    <property type="evidence" value="ECO:0007669"/>
    <property type="project" value="TreeGrafter"/>
</dbReference>
<dbReference type="GO" id="GO:0006525">
    <property type="term" value="P:arginine metabolic process"/>
    <property type="evidence" value="ECO:0007669"/>
    <property type="project" value="TreeGrafter"/>
</dbReference>
<evidence type="ECO:0000256" key="2">
    <source>
        <dbReference type="ARBA" id="ARBA00022801"/>
    </source>
</evidence>
<evidence type="ECO:0000256" key="1">
    <source>
        <dbReference type="ARBA" id="ARBA00008532"/>
    </source>
</evidence>
<protein>
    <submittedName>
        <fullName evidence="4">N(G),N(G)-dimethylarginine dimethylaminohydrolase</fullName>
    </submittedName>
</protein>
<dbReference type="SUPFAM" id="SSF55909">
    <property type="entry name" value="Pentein"/>
    <property type="match status" value="1"/>
</dbReference>
<feature type="active site" description="Nucleophile" evidence="3">
    <location>
        <position position="255"/>
    </location>
</feature>
<dbReference type="GO" id="GO:0000052">
    <property type="term" value="P:citrulline metabolic process"/>
    <property type="evidence" value="ECO:0007669"/>
    <property type="project" value="TreeGrafter"/>
</dbReference>
<proteinExistence type="inferred from homology"/>
<name>A0A6M4IQW2_9BACT</name>
<keyword evidence="5" id="KW-1185">Reference proteome</keyword>
<dbReference type="KEGG" id="ggr:HKW67_17140"/>